<keyword evidence="3" id="KW-1185">Reference proteome</keyword>
<organism evidence="2 3">
    <name type="scientific">Brassica carinata</name>
    <name type="common">Ethiopian mustard</name>
    <name type="synonym">Abyssinian cabbage</name>
    <dbReference type="NCBI Taxonomy" id="52824"/>
    <lineage>
        <taxon>Eukaryota</taxon>
        <taxon>Viridiplantae</taxon>
        <taxon>Streptophyta</taxon>
        <taxon>Embryophyta</taxon>
        <taxon>Tracheophyta</taxon>
        <taxon>Spermatophyta</taxon>
        <taxon>Magnoliopsida</taxon>
        <taxon>eudicotyledons</taxon>
        <taxon>Gunneridae</taxon>
        <taxon>Pentapetalae</taxon>
        <taxon>rosids</taxon>
        <taxon>malvids</taxon>
        <taxon>Brassicales</taxon>
        <taxon>Brassicaceae</taxon>
        <taxon>Brassiceae</taxon>
        <taxon>Brassica</taxon>
    </lineage>
</organism>
<feature type="signal peptide" evidence="1">
    <location>
        <begin position="1"/>
        <end position="24"/>
    </location>
</feature>
<protein>
    <submittedName>
        <fullName evidence="2">Uncharacterized protein</fullName>
    </submittedName>
</protein>
<keyword evidence="1" id="KW-0732">Signal</keyword>
<accession>A0A8X7QYA9</accession>
<dbReference type="EMBL" id="JAAMPC010000012">
    <property type="protein sequence ID" value="KAG2278795.1"/>
    <property type="molecule type" value="Genomic_DNA"/>
</dbReference>
<reference evidence="2 3" key="1">
    <citation type="submission" date="2020-02" db="EMBL/GenBank/DDBJ databases">
        <authorList>
            <person name="Ma Q."/>
            <person name="Huang Y."/>
            <person name="Song X."/>
            <person name="Pei D."/>
        </authorList>
    </citation>
    <scope>NUCLEOTIDE SEQUENCE [LARGE SCALE GENOMIC DNA]</scope>
    <source>
        <strain evidence="2">Sxm20200214</strain>
        <tissue evidence="2">Leaf</tissue>
    </source>
</reference>
<comment type="caution">
    <text evidence="2">The sequence shown here is derived from an EMBL/GenBank/DDBJ whole genome shotgun (WGS) entry which is preliminary data.</text>
</comment>
<dbReference type="OrthoDB" id="10546861at2759"/>
<gene>
    <name evidence="2" type="ORF">Bca52824_061350</name>
</gene>
<dbReference type="AlphaFoldDB" id="A0A8X7QYA9"/>
<sequence>MSSSNSLLLFFSVLFALIFSLANSDIEVDYVLVRPRIIYHNCVMLDVVRIGDRRYVLEHAEHVVSGANVYHPARMETERSVADVTQI</sequence>
<evidence type="ECO:0000313" key="2">
    <source>
        <dbReference type="EMBL" id="KAG2278795.1"/>
    </source>
</evidence>
<proteinExistence type="predicted"/>
<evidence type="ECO:0000313" key="3">
    <source>
        <dbReference type="Proteomes" id="UP000886595"/>
    </source>
</evidence>
<dbReference type="Proteomes" id="UP000886595">
    <property type="component" value="Unassembled WGS sequence"/>
</dbReference>
<name>A0A8X7QYA9_BRACI</name>
<evidence type="ECO:0000256" key="1">
    <source>
        <dbReference type="SAM" id="SignalP"/>
    </source>
</evidence>
<feature type="chain" id="PRO_5036450986" evidence="1">
    <location>
        <begin position="25"/>
        <end position="87"/>
    </location>
</feature>